<dbReference type="AlphaFoldDB" id="A0A816YDD7"/>
<protein>
    <submittedName>
        <fullName evidence="2">(rape) hypothetical protein</fullName>
    </submittedName>
</protein>
<proteinExistence type="predicted"/>
<gene>
    <name evidence="2" type="ORF">DARMORV10_A07P04640.1</name>
</gene>
<dbReference type="Proteomes" id="UP001295469">
    <property type="component" value="Chromosome A07"/>
</dbReference>
<dbReference type="EMBL" id="HG994361">
    <property type="protein sequence ID" value="CAF2157690.1"/>
    <property type="molecule type" value="Genomic_DNA"/>
</dbReference>
<evidence type="ECO:0000256" key="1">
    <source>
        <dbReference type="SAM" id="MobiDB-lite"/>
    </source>
</evidence>
<organism evidence="2">
    <name type="scientific">Brassica napus</name>
    <name type="common">Rape</name>
    <dbReference type="NCBI Taxonomy" id="3708"/>
    <lineage>
        <taxon>Eukaryota</taxon>
        <taxon>Viridiplantae</taxon>
        <taxon>Streptophyta</taxon>
        <taxon>Embryophyta</taxon>
        <taxon>Tracheophyta</taxon>
        <taxon>Spermatophyta</taxon>
        <taxon>Magnoliopsida</taxon>
        <taxon>eudicotyledons</taxon>
        <taxon>Gunneridae</taxon>
        <taxon>Pentapetalae</taxon>
        <taxon>rosids</taxon>
        <taxon>malvids</taxon>
        <taxon>Brassicales</taxon>
        <taxon>Brassicaceae</taxon>
        <taxon>Brassiceae</taxon>
        <taxon>Brassica</taxon>
    </lineage>
</organism>
<reference evidence="2" key="1">
    <citation type="submission" date="2021-01" db="EMBL/GenBank/DDBJ databases">
        <authorList>
            <consortium name="Genoscope - CEA"/>
            <person name="William W."/>
        </authorList>
    </citation>
    <scope>NUCLEOTIDE SEQUENCE</scope>
</reference>
<feature type="region of interest" description="Disordered" evidence="1">
    <location>
        <begin position="1"/>
        <end position="45"/>
    </location>
</feature>
<sequence length="45" mass="5057">MANRASSKEGYQHSPEKSNPLPAKLILIGGRRSSRRRQESDMSQT</sequence>
<feature type="compositionally biased region" description="Basic and acidic residues" evidence="1">
    <location>
        <begin position="1"/>
        <end position="16"/>
    </location>
</feature>
<name>A0A816YDD7_BRANA</name>
<evidence type="ECO:0000313" key="2">
    <source>
        <dbReference type="EMBL" id="CAF2157690.1"/>
    </source>
</evidence>
<feature type="compositionally biased region" description="Basic and acidic residues" evidence="1">
    <location>
        <begin position="36"/>
        <end position="45"/>
    </location>
</feature>
<accession>A0A816YDD7</accession>